<name>A0A0E9P8H4_ANGAN</name>
<proteinExistence type="predicted"/>
<dbReference type="EMBL" id="GBXM01108222">
    <property type="protein sequence ID" value="JAH00355.1"/>
    <property type="molecule type" value="Transcribed_RNA"/>
</dbReference>
<reference evidence="1" key="2">
    <citation type="journal article" date="2015" name="Fish Shellfish Immunol.">
        <title>Early steps in the European eel (Anguilla anguilla)-Vibrio vulnificus interaction in the gills: Role of the RtxA13 toxin.</title>
        <authorList>
            <person name="Callol A."/>
            <person name="Pajuelo D."/>
            <person name="Ebbesson L."/>
            <person name="Teles M."/>
            <person name="MacKenzie S."/>
            <person name="Amaro C."/>
        </authorList>
    </citation>
    <scope>NUCLEOTIDE SEQUENCE</scope>
</reference>
<protein>
    <submittedName>
        <fullName evidence="1">Uncharacterized protein</fullName>
    </submittedName>
</protein>
<sequence length="23" mass="2563">MQDANHYLAINPEGPDYSLLIST</sequence>
<evidence type="ECO:0000313" key="1">
    <source>
        <dbReference type="EMBL" id="JAH00355.1"/>
    </source>
</evidence>
<dbReference type="AlphaFoldDB" id="A0A0E9P8H4"/>
<organism evidence="1">
    <name type="scientific">Anguilla anguilla</name>
    <name type="common">European freshwater eel</name>
    <name type="synonym">Muraena anguilla</name>
    <dbReference type="NCBI Taxonomy" id="7936"/>
    <lineage>
        <taxon>Eukaryota</taxon>
        <taxon>Metazoa</taxon>
        <taxon>Chordata</taxon>
        <taxon>Craniata</taxon>
        <taxon>Vertebrata</taxon>
        <taxon>Euteleostomi</taxon>
        <taxon>Actinopterygii</taxon>
        <taxon>Neopterygii</taxon>
        <taxon>Teleostei</taxon>
        <taxon>Anguilliformes</taxon>
        <taxon>Anguillidae</taxon>
        <taxon>Anguilla</taxon>
    </lineage>
</organism>
<accession>A0A0E9P8H4</accession>
<reference evidence="1" key="1">
    <citation type="submission" date="2014-11" db="EMBL/GenBank/DDBJ databases">
        <authorList>
            <person name="Amaro Gonzalez C."/>
        </authorList>
    </citation>
    <scope>NUCLEOTIDE SEQUENCE</scope>
</reference>